<dbReference type="EMBL" id="JBHUMY010000001">
    <property type="protein sequence ID" value="MFD2658781.1"/>
    <property type="molecule type" value="Genomic_DNA"/>
</dbReference>
<evidence type="ECO:0000313" key="1">
    <source>
        <dbReference type="EMBL" id="MFD2658781.1"/>
    </source>
</evidence>
<keyword evidence="2" id="KW-1185">Reference proteome</keyword>
<dbReference type="Proteomes" id="UP001597493">
    <property type="component" value="Unassembled WGS sequence"/>
</dbReference>
<protein>
    <submittedName>
        <fullName evidence="1">Uncharacterized protein</fullName>
    </submittedName>
</protein>
<dbReference type="RefSeq" id="WP_080837121.1">
    <property type="nucleotide sequence ID" value="NZ_JBHUGT010000026.1"/>
</dbReference>
<comment type="caution">
    <text evidence="1">The sequence shown here is derived from an EMBL/GenBank/DDBJ whole genome shotgun (WGS) entry which is preliminary data.</text>
</comment>
<proteinExistence type="predicted"/>
<name>A0ABW5QR61_9BACL</name>
<gene>
    <name evidence="1" type="ORF">ACFSW5_00710</name>
</gene>
<organism evidence="1 2">
    <name type="scientific">Paenibacillus thailandensis</name>
    <dbReference type="NCBI Taxonomy" id="393250"/>
    <lineage>
        <taxon>Bacteria</taxon>
        <taxon>Bacillati</taxon>
        <taxon>Bacillota</taxon>
        <taxon>Bacilli</taxon>
        <taxon>Bacillales</taxon>
        <taxon>Paenibacillaceae</taxon>
        <taxon>Paenibacillus</taxon>
    </lineage>
</organism>
<accession>A0ABW5QR61</accession>
<reference evidence="2" key="1">
    <citation type="journal article" date="2019" name="Int. J. Syst. Evol. Microbiol.">
        <title>The Global Catalogue of Microorganisms (GCM) 10K type strain sequencing project: providing services to taxonomists for standard genome sequencing and annotation.</title>
        <authorList>
            <consortium name="The Broad Institute Genomics Platform"/>
            <consortium name="The Broad Institute Genome Sequencing Center for Infectious Disease"/>
            <person name="Wu L."/>
            <person name="Ma J."/>
        </authorList>
    </citation>
    <scope>NUCLEOTIDE SEQUENCE [LARGE SCALE GENOMIC DNA]</scope>
    <source>
        <strain evidence="2">TISTR 1827</strain>
    </source>
</reference>
<sequence>MITFSVNPKGDTKQYRVIKDRSSDIEQSYIGEFFEQRNDTGNIIKTFESFVEEARRKNGSEKKAELSLDVARNKSNDSDLHVSMSFDIDVEKTVAELFKIVFHYIEDQTGKNFIDLVVRGVGGGYYDASEKERADMESAARELAYLMRTYDDCEDILSKLRPDIDVIQVIGEFNDGSDTILDFSLRSFVRHFKRFETYFISK</sequence>
<evidence type="ECO:0000313" key="2">
    <source>
        <dbReference type="Proteomes" id="UP001597493"/>
    </source>
</evidence>